<keyword evidence="2" id="KW-0732">Signal</keyword>
<dbReference type="PROSITE" id="PS51257">
    <property type="entry name" value="PROKAR_LIPOPROTEIN"/>
    <property type="match status" value="1"/>
</dbReference>
<keyword evidence="4" id="KW-1185">Reference proteome</keyword>
<feature type="chain" id="PRO_5037067908" description="Lipoprotein" evidence="2">
    <location>
        <begin position="30"/>
        <end position="178"/>
    </location>
</feature>
<evidence type="ECO:0000313" key="3">
    <source>
        <dbReference type="EMBL" id="MBD0422522.1"/>
    </source>
</evidence>
<protein>
    <recommendedName>
        <fullName evidence="5">Lipoprotein</fullName>
    </recommendedName>
</protein>
<sequence>MERARPARVARVHRSTTTAALLVTVTASALTGCVTVQRTPGSDPAAAGARSSAPRPDGPVTPRAVQPPAREALERITPSDGPDRASGEPRSTVPSATPPRRKAPAARPEPRPRTARPEPRQREGGPTPAPRPWTPRPAGPAGGRAGGDTADLCSLGKTYGGWRAGSPEAVICEQAYGR</sequence>
<reference evidence="3" key="2">
    <citation type="submission" date="2020-09" db="EMBL/GenBank/DDBJ databases">
        <authorList>
            <person name="Luo X."/>
        </authorList>
    </citation>
    <scope>NUCLEOTIDE SEQUENCE</scope>
    <source>
        <strain evidence="3">TRM S81-3</strain>
    </source>
</reference>
<evidence type="ECO:0008006" key="5">
    <source>
        <dbReference type="Google" id="ProtNLM"/>
    </source>
</evidence>
<feature type="region of interest" description="Disordered" evidence="1">
    <location>
        <begin position="38"/>
        <end position="149"/>
    </location>
</feature>
<dbReference type="EMBL" id="JACVQF010000213">
    <property type="protein sequence ID" value="MBD0422522.1"/>
    <property type="molecule type" value="Genomic_DNA"/>
</dbReference>
<feature type="compositionally biased region" description="Pro residues" evidence="1">
    <location>
        <begin position="127"/>
        <end position="138"/>
    </location>
</feature>
<feature type="signal peptide" evidence="2">
    <location>
        <begin position="1"/>
        <end position="29"/>
    </location>
</feature>
<evidence type="ECO:0000256" key="2">
    <source>
        <dbReference type="SAM" id="SignalP"/>
    </source>
</evidence>
<proteinExistence type="predicted"/>
<feature type="compositionally biased region" description="Low complexity" evidence="1">
    <location>
        <begin position="40"/>
        <end position="55"/>
    </location>
</feature>
<dbReference type="AlphaFoldDB" id="A0A926L4N9"/>
<gene>
    <name evidence="3" type="ORF">H0H10_25740</name>
</gene>
<feature type="compositionally biased region" description="Basic and acidic residues" evidence="1">
    <location>
        <begin position="108"/>
        <end position="123"/>
    </location>
</feature>
<comment type="caution">
    <text evidence="3">The sequence shown here is derived from an EMBL/GenBank/DDBJ whole genome shotgun (WGS) entry which is preliminary data.</text>
</comment>
<evidence type="ECO:0000313" key="4">
    <source>
        <dbReference type="Proteomes" id="UP000621210"/>
    </source>
</evidence>
<reference evidence="3" key="1">
    <citation type="submission" date="2020-09" db="EMBL/GenBank/DDBJ databases">
        <title>Streptomyces grisecoloratus sp. nov., isolated from cotton soil.</title>
        <authorList>
            <person name="Xing L."/>
        </authorList>
    </citation>
    <scope>NUCLEOTIDE SEQUENCE</scope>
    <source>
        <strain evidence="3">TRM S81-3</strain>
    </source>
</reference>
<organism evidence="3 4">
    <name type="scientific">Streptomyces griseicoloratus</name>
    <dbReference type="NCBI Taxonomy" id="2752516"/>
    <lineage>
        <taxon>Bacteria</taxon>
        <taxon>Bacillati</taxon>
        <taxon>Actinomycetota</taxon>
        <taxon>Actinomycetes</taxon>
        <taxon>Kitasatosporales</taxon>
        <taxon>Streptomycetaceae</taxon>
        <taxon>Streptomyces</taxon>
    </lineage>
</organism>
<name>A0A926L4N9_9ACTN</name>
<evidence type="ECO:0000256" key="1">
    <source>
        <dbReference type="SAM" id="MobiDB-lite"/>
    </source>
</evidence>
<accession>A0A926L4N9</accession>
<dbReference type="Proteomes" id="UP000621210">
    <property type="component" value="Unassembled WGS sequence"/>
</dbReference>